<name>A0ABR4Z643_9NOCA</name>
<dbReference type="RefSeq" id="WP_052281228.1">
    <property type="nucleotide sequence ID" value="NZ_BDCI01000002.1"/>
</dbReference>
<feature type="transmembrane region" description="Helical" evidence="1">
    <location>
        <begin position="20"/>
        <end position="41"/>
    </location>
</feature>
<evidence type="ECO:0000313" key="3">
    <source>
        <dbReference type="Proteomes" id="UP000031364"/>
    </source>
</evidence>
<keyword evidence="1" id="KW-0812">Transmembrane</keyword>
<accession>A0ABR4Z643</accession>
<proteinExistence type="predicted"/>
<feature type="transmembrane region" description="Helical" evidence="1">
    <location>
        <begin position="147"/>
        <end position="167"/>
    </location>
</feature>
<gene>
    <name evidence="2" type="ORF">FG87_35255</name>
</gene>
<keyword evidence="3" id="KW-1185">Reference proteome</keyword>
<comment type="caution">
    <text evidence="2">The sequence shown here is derived from an EMBL/GenBank/DDBJ whole genome shotgun (WGS) entry which is preliminary data.</text>
</comment>
<feature type="transmembrane region" description="Helical" evidence="1">
    <location>
        <begin position="68"/>
        <end position="88"/>
    </location>
</feature>
<keyword evidence="1" id="KW-1133">Transmembrane helix</keyword>
<feature type="transmembrane region" description="Helical" evidence="1">
    <location>
        <begin position="95"/>
        <end position="115"/>
    </location>
</feature>
<evidence type="ECO:0000256" key="1">
    <source>
        <dbReference type="SAM" id="Phobius"/>
    </source>
</evidence>
<keyword evidence="1" id="KW-0472">Membrane</keyword>
<dbReference type="InterPro" id="IPR013901">
    <property type="entry name" value="Anthrone_oxy"/>
</dbReference>
<sequence length="175" mass="18951">MRKDNPGAQERHGPDRWLTWAAALATAVNGGVFFDFSFVVMPGLRELPPAQGITAMQALDRTAVTPPLMLAMYGTTALCLVLIVRAVLRWRTPAAPWMLAAAVTFLFATVVLTGAGNVPVSASVDALDPADPGAATRWDELYTQWVWWNHARVVTALAAASGFLIAATRPWRHPM</sequence>
<organism evidence="2 3">
    <name type="scientific">Nocardia vulneris</name>
    <dbReference type="NCBI Taxonomy" id="1141657"/>
    <lineage>
        <taxon>Bacteria</taxon>
        <taxon>Bacillati</taxon>
        <taxon>Actinomycetota</taxon>
        <taxon>Actinomycetes</taxon>
        <taxon>Mycobacteriales</taxon>
        <taxon>Nocardiaceae</taxon>
        <taxon>Nocardia</taxon>
    </lineage>
</organism>
<reference evidence="2 3" key="1">
    <citation type="journal article" date="2014" name="Int. J. Syst. Evol. Microbiol.">
        <title>Nocardia vulneris sp. nov., isolated from wounds of human patients in North America.</title>
        <authorList>
            <person name="Lasker B.A."/>
            <person name="Bell M."/>
            <person name="Klenk H.P."/>
            <person name="Sproer C."/>
            <person name="Schumann C."/>
            <person name="Schumann P."/>
            <person name="Brown J.M."/>
        </authorList>
    </citation>
    <scope>NUCLEOTIDE SEQUENCE [LARGE SCALE GENOMIC DNA]</scope>
    <source>
        <strain evidence="2 3">W9851</strain>
    </source>
</reference>
<evidence type="ECO:0000313" key="2">
    <source>
        <dbReference type="EMBL" id="KIA60773.1"/>
    </source>
</evidence>
<dbReference type="EMBL" id="JNFP01000060">
    <property type="protein sequence ID" value="KIA60773.1"/>
    <property type="molecule type" value="Genomic_DNA"/>
</dbReference>
<dbReference type="Proteomes" id="UP000031364">
    <property type="component" value="Unassembled WGS sequence"/>
</dbReference>
<protein>
    <submittedName>
        <fullName evidence="2">Membrane protein</fullName>
    </submittedName>
</protein>
<dbReference type="Pfam" id="PF08592">
    <property type="entry name" value="Anthrone_oxy"/>
    <property type="match status" value="1"/>
</dbReference>